<evidence type="ECO:0000256" key="12">
    <source>
        <dbReference type="ARBA" id="ARBA00048202"/>
    </source>
</evidence>
<evidence type="ECO:0000256" key="7">
    <source>
        <dbReference type="ARBA" id="ARBA00022857"/>
    </source>
</evidence>
<evidence type="ECO:0000256" key="4">
    <source>
        <dbReference type="ARBA" id="ARBA00022475"/>
    </source>
</evidence>
<evidence type="ECO:0000256" key="11">
    <source>
        <dbReference type="ARBA" id="ARBA00023136"/>
    </source>
</evidence>
<evidence type="ECO:0000256" key="3">
    <source>
        <dbReference type="ARBA" id="ARBA00012943"/>
    </source>
</evidence>
<sequence>MDYTGFLANIAILVLSGFIGFAVISKVPNTLHTPLMSGTNAIHGIVVLGALVVLGTAENPGLPLQIISFVAIVFGTVNVIGGFVVTDRMLAMFKTRPVHTNTNTNTNTTSATDGKN</sequence>
<dbReference type="EC" id="7.1.1.1" evidence="3"/>
<keyword evidence="4" id="KW-1003">Cell membrane</keyword>
<evidence type="ECO:0000313" key="15">
    <source>
        <dbReference type="EMBL" id="TFD89891.1"/>
    </source>
</evidence>
<dbReference type="AlphaFoldDB" id="A0A4R9BRY8"/>
<evidence type="ECO:0000256" key="5">
    <source>
        <dbReference type="ARBA" id="ARBA00022519"/>
    </source>
</evidence>
<gene>
    <name evidence="15" type="ORF">E3T51_04055</name>
</gene>
<dbReference type="RefSeq" id="WP_134527831.1">
    <property type="nucleotide sequence ID" value="NZ_SOHN01000008.1"/>
</dbReference>
<dbReference type="InterPro" id="IPR024605">
    <property type="entry name" value="NADP_transhyd_a_C"/>
</dbReference>
<keyword evidence="6 13" id="KW-0812">Transmembrane</keyword>
<name>A0A4R9BRY8_9MICO</name>
<keyword evidence="9 13" id="KW-1133">Transmembrane helix</keyword>
<proteinExistence type="predicted"/>
<keyword evidence="5" id="KW-0997">Cell inner membrane</keyword>
<dbReference type="Pfam" id="PF12769">
    <property type="entry name" value="PNTB_4TM"/>
    <property type="match status" value="1"/>
</dbReference>
<comment type="catalytic activity">
    <reaction evidence="12">
        <text>NAD(+) + NADPH + H(+)(in) = NADH + NADP(+) + H(+)(out)</text>
        <dbReference type="Rhea" id="RHEA:47992"/>
        <dbReference type="ChEBI" id="CHEBI:15378"/>
        <dbReference type="ChEBI" id="CHEBI:57540"/>
        <dbReference type="ChEBI" id="CHEBI:57783"/>
        <dbReference type="ChEBI" id="CHEBI:57945"/>
        <dbReference type="ChEBI" id="CHEBI:58349"/>
        <dbReference type="EC" id="7.1.1.1"/>
    </reaction>
</comment>
<dbReference type="PANTHER" id="PTHR10160">
    <property type="entry name" value="NAD(P) TRANSHYDROGENASE"/>
    <property type="match status" value="1"/>
</dbReference>
<keyword evidence="11 13" id="KW-0472">Membrane</keyword>
<evidence type="ECO:0000256" key="10">
    <source>
        <dbReference type="ARBA" id="ARBA00023027"/>
    </source>
</evidence>
<evidence type="ECO:0000256" key="8">
    <source>
        <dbReference type="ARBA" id="ARBA00022967"/>
    </source>
</evidence>
<accession>A0A4R9BRY8</accession>
<evidence type="ECO:0000313" key="16">
    <source>
        <dbReference type="Proteomes" id="UP000297626"/>
    </source>
</evidence>
<dbReference type="Proteomes" id="UP000297626">
    <property type="component" value="Unassembled WGS sequence"/>
</dbReference>
<evidence type="ECO:0000256" key="2">
    <source>
        <dbReference type="ARBA" id="ARBA00004429"/>
    </source>
</evidence>
<protein>
    <recommendedName>
        <fullName evidence="3">proton-translocating NAD(P)(+) transhydrogenase</fullName>
        <ecNumber evidence="3">7.1.1.1</ecNumber>
    </recommendedName>
</protein>
<comment type="function">
    <text evidence="1">The transhydrogenation between NADH and NADP is coupled to respiration and ATP hydrolysis and functions as a proton pump across the membrane.</text>
</comment>
<keyword evidence="10" id="KW-0520">NAD</keyword>
<keyword evidence="16" id="KW-1185">Reference proteome</keyword>
<feature type="transmembrane region" description="Helical" evidence="13">
    <location>
        <begin position="6"/>
        <end position="24"/>
    </location>
</feature>
<dbReference type="GO" id="GO:0050661">
    <property type="term" value="F:NADP binding"/>
    <property type="evidence" value="ECO:0007669"/>
    <property type="project" value="TreeGrafter"/>
</dbReference>
<feature type="transmembrane region" description="Helical" evidence="13">
    <location>
        <begin position="36"/>
        <end position="54"/>
    </location>
</feature>
<evidence type="ECO:0000256" key="6">
    <source>
        <dbReference type="ARBA" id="ARBA00022692"/>
    </source>
</evidence>
<evidence type="ECO:0000256" key="13">
    <source>
        <dbReference type="SAM" id="Phobius"/>
    </source>
</evidence>
<dbReference type="GO" id="GO:0008750">
    <property type="term" value="F:proton-translocating NAD(P)+ transhydrogenase activity"/>
    <property type="evidence" value="ECO:0007669"/>
    <property type="project" value="UniProtKB-EC"/>
</dbReference>
<evidence type="ECO:0000256" key="1">
    <source>
        <dbReference type="ARBA" id="ARBA00003943"/>
    </source>
</evidence>
<dbReference type="GO" id="GO:0005886">
    <property type="term" value="C:plasma membrane"/>
    <property type="evidence" value="ECO:0007669"/>
    <property type="project" value="UniProtKB-SubCell"/>
</dbReference>
<evidence type="ECO:0000256" key="9">
    <source>
        <dbReference type="ARBA" id="ARBA00022989"/>
    </source>
</evidence>
<dbReference type="GO" id="GO:0006740">
    <property type="term" value="P:NADPH regeneration"/>
    <property type="evidence" value="ECO:0007669"/>
    <property type="project" value="TreeGrafter"/>
</dbReference>
<evidence type="ECO:0000259" key="14">
    <source>
        <dbReference type="Pfam" id="PF12769"/>
    </source>
</evidence>
<keyword evidence="7" id="KW-0521">NADP</keyword>
<reference evidence="15 16" key="1">
    <citation type="submission" date="2019-03" db="EMBL/GenBank/DDBJ databases">
        <title>Genomics of glacier-inhabiting Cryobacterium strains.</title>
        <authorList>
            <person name="Liu Q."/>
            <person name="Xin Y.-H."/>
        </authorList>
    </citation>
    <scope>NUCLEOTIDE SEQUENCE [LARGE SCALE GENOMIC DNA]</scope>
    <source>
        <strain evidence="15 16">Sr54</strain>
    </source>
</reference>
<dbReference type="PANTHER" id="PTHR10160:SF19">
    <property type="entry name" value="PROTON-TRANSLOCATING NAD(P)(+) TRANSHYDROGENASE"/>
    <property type="match status" value="1"/>
</dbReference>
<dbReference type="EMBL" id="SOHN01000008">
    <property type="protein sequence ID" value="TFD89891.1"/>
    <property type="molecule type" value="Genomic_DNA"/>
</dbReference>
<organism evidence="15 16">
    <name type="scientific">Cryobacterium serini</name>
    <dbReference type="NCBI Taxonomy" id="1259201"/>
    <lineage>
        <taxon>Bacteria</taxon>
        <taxon>Bacillati</taxon>
        <taxon>Actinomycetota</taxon>
        <taxon>Actinomycetes</taxon>
        <taxon>Micrococcales</taxon>
        <taxon>Microbacteriaceae</taxon>
        <taxon>Cryobacterium</taxon>
    </lineage>
</organism>
<comment type="caution">
    <text evidence="15">The sequence shown here is derived from an EMBL/GenBank/DDBJ whole genome shotgun (WGS) entry which is preliminary data.</text>
</comment>
<comment type="subcellular location">
    <subcellularLocation>
        <location evidence="2">Cell inner membrane</location>
        <topology evidence="2">Multi-pass membrane protein</topology>
    </subcellularLocation>
</comment>
<feature type="domain" description="NAD(P) transhydrogenase alpha subunit C-terminal" evidence="14">
    <location>
        <begin position="10"/>
        <end position="94"/>
    </location>
</feature>
<feature type="transmembrane region" description="Helical" evidence="13">
    <location>
        <begin position="66"/>
        <end position="86"/>
    </location>
</feature>
<keyword evidence="8" id="KW-1278">Translocase</keyword>